<dbReference type="AlphaFoldDB" id="A0A249MXE0"/>
<dbReference type="PANTHER" id="PTHR24321:SF14">
    <property type="entry name" value="SHORT-CHAIN TYPE DEHYDROGENASE_REDUCTASE BLR2146-RELATED"/>
    <property type="match status" value="1"/>
</dbReference>
<dbReference type="Gene3D" id="3.40.50.720">
    <property type="entry name" value="NAD(P)-binding Rossmann-like Domain"/>
    <property type="match status" value="1"/>
</dbReference>
<dbReference type="Proteomes" id="UP000217141">
    <property type="component" value="Chromosome II"/>
</dbReference>
<dbReference type="PRINTS" id="PR00081">
    <property type="entry name" value="GDHRDH"/>
</dbReference>
<gene>
    <name evidence="4" type="ORF">CJD35_15800</name>
</gene>
<dbReference type="PANTHER" id="PTHR24321">
    <property type="entry name" value="DEHYDROGENASES, SHORT CHAIN"/>
    <property type="match status" value="1"/>
</dbReference>
<dbReference type="SUPFAM" id="SSF51735">
    <property type="entry name" value="NAD(P)-binding Rossmann-fold domains"/>
    <property type="match status" value="1"/>
</dbReference>
<dbReference type="PRINTS" id="PR00080">
    <property type="entry name" value="SDRFAMILY"/>
</dbReference>
<dbReference type="GO" id="GO:0016491">
    <property type="term" value="F:oxidoreductase activity"/>
    <property type="evidence" value="ECO:0007669"/>
    <property type="project" value="UniProtKB-KW"/>
</dbReference>
<evidence type="ECO:0000313" key="4">
    <source>
        <dbReference type="EMBL" id="ASY45996.1"/>
    </source>
</evidence>
<dbReference type="InterPro" id="IPR002347">
    <property type="entry name" value="SDR_fam"/>
</dbReference>
<protein>
    <submittedName>
        <fullName evidence="4">NAD(P)-dependent oxidoreductase</fullName>
    </submittedName>
</protein>
<name>A0A249MXE0_SPHXE</name>
<comment type="catalytic activity">
    <reaction evidence="3">
        <text>2,5-dichlorocyclohexa-2,5-dien-1,4-diol + NAD(+) = 2,5-dichlorohydroquinone + NADH + H(+)</text>
        <dbReference type="Rhea" id="RHEA:15741"/>
        <dbReference type="ChEBI" id="CHEBI:15378"/>
        <dbReference type="ChEBI" id="CHEBI:27545"/>
        <dbReference type="ChEBI" id="CHEBI:28975"/>
        <dbReference type="ChEBI" id="CHEBI:57540"/>
        <dbReference type="ChEBI" id="CHEBI:57945"/>
    </reaction>
</comment>
<dbReference type="CDD" id="cd05233">
    <property type="entry name" value="SDR_c"/>
    <property type="match status" value="1"/>
</dbReference>
<dbReference type="InterPro" id="IPR036291">
    <property type="entry name" value="NAD(P)-bd_dom_sf"/>
</dbReference>
<proteinExistence type="inferred from homology"/>
<evidence type="ECO:0000313" key="5">
    <source>
        <dbReference type="Proteomes" id="UP000217141"/>
    </source>
</evidence>
<reference evidence="4 5" key="1">
    <citation type="submission" date="2017-08" db="EMBL/GenBank/DDBJ databases">
        <title>Whole Genome Sequence of Sphingobium hydrophobicum C1: Insights into Adaption to the Electronic-waste Contaminated Sediment.</title>
        <authorList>
            <person name="Song D."/>
            <person name="Chen X."/>
            <person name="Xu M."/>
        </authorList>
    </citation>
    <scope>NUCLEOTIDE SEQUENCE [LARGE SCALE GENOMIC DNA]</scope>
    <source>
        <strain evidence="4 5">C1</strain>
    </source>
</reference>
<comment type="similarity">
    <text evidence="1">Belongs to the short-chain dehydrogenases/reductases (SDR) family.</text>
</comment>
<dbReference type="KEGG" id="shyd:CJD35_15800"/>
<evidence type="ECO:0000256" key="2">
    <source>
        <dbReference type="ARBA" id="ARBA00023002"/>
    </source>
</evidence>
<evidence type="ECO:0000256" key="1">
    <source>
        <dbReference type="ARBA" id="ARBA00006484"/>
    </source>
</evidence>
<evidence type="ECO:0000256" key="3">
    <source>
        <dbReference type="ARBA" id="ARBA00051383"/>
    </source>
</evidence>
<dbReference type="EMBL" id="CP022746">
    <property type="protein sequence ID" value="ASY45996.1"/>
    <property type="molecule type" value="Genomic_DNA"/>
</dbReference>
<dbReference type="Pfam" id="PF13561">
    <property type="entry name" value="adh_short_C2"/>
    <property type="match status" value="1"/>
</dbReference>
<dbReference type="FunFam" id="3.40.50.720:FF:000084">
    <property type="entry name" value="Short-chain dehydrogenase reductase"/>
    <property type="match status" value="1"/>
</dbReference>
<accession>A0A249MXE0</accession>
<organism evidence="4 5">
    <name type="scientific">Sphingobium xenophagum</name>
    <dbReference type="NCBI Taxonomy" id="121428"/>
    <lineage>
        <taxon>Bacteria</taxon>
        <taxon>Pseudomonadati</taxon>
        <taxon>Pseudomonadota</taxon>
        <taxon>Alphaproteobacteria</taxon>
        <taxon>Sphingomonadales</taxon>
        <taxon>Sphingomonadaceae</taxon>
        <taxon>Sphingobium</taxon>
    </lineage>
</organism>
<keyword evidence="2" id="KW-0560">Oxidoreductase</keyword>
<sequence length="272" mass="28109">MPMTDLSGRVAIVTGSGANIGEACARALAKAGATVILADIAAERAEAVARSIQASGGQAQGMALDLAQEDSITALVADVMRQHQGIDILHNNAADTRLEQMAADGSLLDLDAATWDRAFHVNARGTMLMIKAVAPHMIAGGGGSIINTSTGVALTGDINNPSYSASKAAVNALTRNAAVQFGRFNVRVNAVAPGLVLSPLAREMMTPEQIAMIQRHVLLPRESVPEDIAGAVLFLASDSAAFITGQVIGVDGGIVHHTPYVADMLEGMSRAH</sequence>